<dbReference type="Proteomes" id="UP000187046">
    <property type="component" value="Unassembled WGS sequence"/>
</dbReference>
<gene>
    <name evidence="2" type="ORF">BTA31_02910</name>
</gene>
<keyword evidence="1" id="KW-0812">Transmembrane</keyword>
<reference evidence="2 3" key="1">
    <citation type="submission" date="2016-12" db="EMBL/GenBank/DDBJ databases">
        <title>Bacillus phylogenomics.</title>
        <authorList>
            <person name="Dunlap C."/>
        </authorList>
    </citation>
    <scope>NUCLEOTIDE SEQUENCE [LARGE SCALE GENOMIC DNA]</scope>
    <source>
        <strain evidence="2 3">NRRL B-41327</strain>
    </source>
</reference>
<comment type="caution">
    <text evidence="2">The sequence shown here is derived from an EMBL/GenBank/DDBJ whole genome shotgun (WGS) entry which is preliminary data.</text>
</comment>
<sequence length="103" mass="11682">MPIGTNLKTFSNRKTEDFITILFILKGVRLSLKTKADGGIHTNAAGNPDWLRTHEPAEKNAEAVDLLLGLKSTCYLYKYERKHMLRIFSALICFLLASNIVNW</sequence>
<keyword evidence="3" id="KW-1185">Reference proteome</keyword>
<proteinExistence type="predicted"/>
<organism evidence="2 3">
    <name type="scientific">Bacillus haynesii</name>
    <dbReference type="NCBI Taxonomy" id="1925021"/>
    <lineage>
        <taxon>Bacteria</taxon>
        <taxon>Bacillati</taxon>
        <taxon>Bacillota</taxon>
        <taxon>Bacilli</taxon>
        <taxon>Bacillales</taxon>
        <taxon>Bacillaceae</taxon>
        <taxon>Bacillus</taxon>
    </lineage>
</organism>
<protein>
    <submittedName>
        <fullName evidence="2">Uncharacterized protein</fullName>
    </submittedName>
</protein>
<keyword evidence="1" id="KW-1133">Transmembrane helix</keyword>
<evidence type="ECO:0000313" key="2">
    <source>
        <dbReference type="EMBL" id="OMI29840.1"/>
    </source>
</evidence>
<keyword evidence="1" id="KW-0472">Membrane</keyword>
<name>A0ABX3IBF5_9BACI</name>
<evidence type="ECO:0000256" key="1">
    <source>
        <dbReference type="SAM" id="Phobius"/>
    </source>
</evidence>
<dbReference type="EMBL" id="MRBL01000003">
    <property type="protein sequence ID" value="OMI29840.1"/>
    <property type="molecule type" value="Genomic_DNA"/>
</dbReference>
<evidence type="ECO:0000313" key="3">
    <source>
        <dbReference type="Proteomes" id="UP000187046"/>
    </source>
</evidence>
<accession>A0ABX3IBF5</accession>
<feature type="transmembrane region" description="Helical" evidence="1">
    <location>
        <begin position="84"/>
        <end position="101"/>
    </location>
</feature>